<feature type="region of interest" description="Disordered" evidence="1">
    <location>
        <begin position="274"/>
        <end position="386"/>
    </location>
</feature>
<dbReference type="PANTHER" id="PTHR33840">
    <property type="match status" value="1"/>
</dbReference>
<accession>A0AAD9CXB0</accession>
<name>A0AAD9CXB0_PAPLA</name>
<dbReference type="SUPFAM" id="SSF53474">
    <property type="entry name" value="alpha/beta-Hydrolases"/>
    <property type="match status" value="1"/>
</dbReference>
<sequence length="559" mass="62188">MPKNIVVLLDGTGNQFGDKNTDLIRLKSVLSESEEDQMVYYSSGLGTVLPVGTSHWGRLRRKLAQVIDMATALNFSDFVCDAYRFLVDYYKEGDNVYLFGFSRGAYVARVLAGMIQRHDPDRSCHRAILSGGVEGAAKINSRYPAQAPDPPPLDLPRAYEFYKAWKDLQDWNEAARWDEYKKIFGISRIVKIHFLGVWDTVSSLGGFGLPRLPFAAAPAVKYFRQALALDERRARFVPEYVRSDRELEKLQKIFEKSYGQRFRSKWLQEKRKLFGQRDHDDKQEQKRKSSAPAKTKPGNPAPAKTKSGSSATARTKPGNSVPTKTKPGTSVPTKTRPESSASAKTKPGNSAPAETKPKSSTTAQTRPGTSALNKTKSGSSTTASETPAERLELWFRGAHSDVGGDQCGILLNFEAVKNMIPSGISLPQGSDRVSPLVAWLATEEFPQPANMRSRPPFRDSLTLWWWPLEVIPLRTRNYTPEGVESGNKVRINLGGGRQMIPEQRIHMSVLAELGEKYTSKGFLGLSGKQRSYRPAAKVPDGWPTWDHLAGGARGDFFMI</sequence>
<feature type="compositionally biased region" description="Basic and acidic residues" evidence="1">
    <location>
        <begin position="274"/>
        <end position="287"/>
    </location>
</feature>
<feature type="domain" description="T6SS Phospholipase effector Tle1-like catalytic" evidence="2">
    <location>
        <begin position="3"/>
        <end position="405"/>
    </location>
</feature>
<comment type="caution">
    <text evidence="3">The sequence shown here is derived from an EMBL/GenBank/DDBJ whole genome shotgun (WGS) entry which is preliminary data.</text>
</comment>
<dbReference type="Gene3D" id="3.40.50.1820">
    <property type="entry name" value="alpha/beta hydrolase"/>
    <property type="match status" value="1"/>
</dbReference>
<dbReference type="Pfam" id="PF09994">
    <property type="entry name" value="T6SS_Tle1-like_cat"/>
    <property type="match status" value="1"/>
</dbReference>
<feature type="compositionally biased region" description="Polar residues" evidence="1">
    <location>
        <begin position="358"/>
        <end position="385"/>
    </location>
</feature>
<dbReference type="AlphaFoldDB" id="A0AAD9CXB0"/>
<dbReference type="InterPro" id="IPR018712">
    <property type="entry name" value="Tle1-like_cat"/>
</dbReference>
<keyword evidence="4" id="KW-1185">Reference proteome</keyword>
<gene>
    <name evidence="3" type="ORF">DB88DRAFT_547313</name>
</gene>
<proteinExistence type="predicted"/>
<evidence type="ECO:0000256" key="1">
    <source>
        <dbReference type="SAM" id="MobiDB-lite"/>
    </source>
</evidence>
<protein>
    <recommendedName>
        <fullName evidence="2">T6SS Phospholipase effector Tle1-like catalytic domain-containing protein</fullName>
    </recommendedName>
</protein>
<evidence type="ECO:0000259" key="2">
    <source>
        <dbReference type="Pfam" id="PF09994"/>
    </source>
</evidence>
<evidence type="ECO:0000313" key="4">
    <source>
        <dbReference type="Proteomes" id="UP001182556"/>
    </source>
</evidence>
<dbReference type="PANTHER" id="PTHR33840:SF2">
    <property type="entry name" value="TLE1 PHOSPHOLIPASE DOMAIN-CONTAINING PROTEIN"/>
    <property type="match status" value="1"/>
</dbReference>
<dbReference type="InterPro" id="IPR029058">
    <property type="entry name" value="AB_hydrolase_fold"/>
</dbReference>
<dbReference type="EMBL" id="JAODAN010000008">
    <property type="protein sequence ID" value="KAK1922358.1"/>
    <property type="molecule type" value="Genomic_DNA"/>
</dbReference>
<dbReference type="Proteomes" id="UP001182556">
    <property type="component" value="Unassembled WGS sequence"/>
</dbReference>
<feature type="compositionally biased region" description="Polar residues" evidence="1">
    <location>
        <begin position="306"/>
        <end position="343"/>
    </location>
</feature>
<evidence type="ECO:0000313" key="3">
    <source>
        <dbReference type="EMBL" id="KAK1922358.1"/>
    </source>
</evidence>
<organism evidence="3 4">
    <name type="scientific">Papiliotrema laurentii</name>
    <name type="common">Cryptococcus laurentii</name>
    <dbReference type="NCBI Taxonomy" id="5418"/>
    <lineage>
        <taxon>Eukaryota</taxon>
        <taxon>Fungi</taxon>
        <taxon>Dikarya</taxon>
        <taxon>Basidiomycota</taxon>
        <taxon>Agaricomycotina</taxon>
        <taxon>Tremellomycetes</taxon>
        <taxon>Tremellales</taxon>
        <taxon>Rhynchogastremaceae</taxon>
        <taxon>Papiliotrema</taxon>
    </lineage>
</organism>
<reference evidence="3" key="1">
    <citation type="submission" date="2023-02" db="EMBL/GenBank/DDBJ databases">
        <title>Identification and recombinant expression of a fungal hydrolase from Papiliotrema laurentii that hydrolyzes apple cutin and clears colloidal polyester polyurethane.</title>
        <authorList>
            <consortium name="DOE Joint Genome Institute"/>
            <person name="Roman V.A."/>
            <person name="Bojanowski C."/>
            <person name="Crable B.R."/>
            <person name="Wagner D.N."/>
            <person name="Hung C.S."/>
            <person name="Nadeau L.J."/>
            <person name="Schratz L."/>
            <person name="Haridas S."/>
            <person name="Pangilinan J."/>
            <person name="Lipzen A."/>
            <person name="Na H."/>
            <person name="Yan M."/>
            <person name="Ng V."/>
            <person name="Grigoriev I.V."/>
            <person name="Spatafora J.W."/>
            <person name="Barlow D."/>
            <person name="Biffinger J."/>
            <person name="Kelley-Loughnane N."/>
            <person name="Varaljay V.A."/>
            <person name="Crookes-Goodson W.J."/>
        </authorList>
    </citation>
    <scope>NUCLEOTIDE SEQUENCE</scope>
    <source>
        <strain evidence="3">5307AH</strain>
    </source>
</reference>